<dbReference type="InterPro" id="IPR002831">
    <property type="entry name" value="Tscrpt_reg_TrmB_N"/>
</dbReference>
<dbReference type="Gene3D" id="1.10.10.10">
    <property type="entry name" value="Winged helix-like DNA-binding domain superfamily/Winged helix DNA-binding domain"/>
    <property type="match status" value="1"/>
</dbReference>
<gene>
    <name evidence="2" type="ORF">A2Y83_00885</name>
</gene>
<evidence type="ECO:0000313" key="3">
    <source>
        <dbReference type="Proteomes" id="UP000178323"/>
    </source>
</evidence>
<accession>A0A1F5S597</accession>
<evidence type="ECO:0000259" key="1">
    <source>
        <dbReference type="Pfam" id="PF01978"/>
    </source>
</evidence>
<evidence type="ECO:0000313" key="2">
    <source>
        <dbReference type="EMBL" id="OGF21865.1"/>
    </source>
</evidence>
<protein>
    <recommendedName>
        <fullName evidence="1">Transcription regulator TrmB N-terminal domain-containing protein</fullName>
    </recommendedName>
</protein>
<reference evidence="2 3" key="1">
    <citation type="journal article" date="2016" name="Nat. Commun.">
        <title>Thousands of microbial genomes shed light on interconnected biogeochemical processes in an aquifer system.</title>
        <authorList>
            <person name="Anantharaman K."/>
            <person name="Brown C.T."/>
            <person name="Hug L.A."/>
            <person name="Sharon I."/>
            <person name="Castelle C.J."/>
            <person name="Probst A.J."/>
            <person name="Thomas B.C."/>
            <person name="Singh A."/>
            <person name="Wilkins M.J."/>
            <person name="Karaoz U."/>
            <person name="Brodie E.L."/>
            <person name="Williams K.H."/>
            <person name="Hubbard S.S."/>
            <person name="Banfield J.F."/>
        </authorList>
    </citation>
    <scope>NUCLEOTIDE SEQUENCE [LARGE SCALE GENOMIC DNA]</scope>
</reference>
<dbReference type="InterPro" id="IPR036388">
    <property type="entry name" value="WH-like_DNA-bd_sf"/>
</dbReference>
<organism evidence="2 3">
    <name type="scientific">Candidatus Falkowbacteria bacterium RBG_13_39_14</name>
    <dbReference type="NCBI Taxonomy" id="1797985"/>
    <lineage>
        <taxon>Bacteria</taxon>
        <taxon>Candidatus Falkowiibacteriota</taxon>
    </lineage>
</organism>
<dbReference type="EMBL" id="MFFS01000048">
    <property type="protein sequence ID" value="OGF21865.1"/>
    <property type="molecule type" value="Genomic_DNA"/>
</dbReference>
<proteinExistence type="predicted"/>
<feature type="domain" description="Transcription regulator TrmB N-terminal" evidence="1">
    <location>
        <begin position="9"/>
        <end position="67"/>
    </location>
</feature>
<dbReference type="SUPFAM" id="SSF46785">
    <property type="entry name" value="Winged helix' DNA-binding domain"/>
    <property type="match status" value="1"/>
</dbReference>
<dbReference type="InterPro" id="IPR036390">
    <property type="entry name" value="WH_DNA-bd_sf"/>
</dbReference>
<sequence length="103" mass="11601">MPKNILLTNLTDKEIKICQAFAKLGEASVSKAAEKAGISRTTVYNFIGKLASKNLLGKKVINNRRYYYPNNEKLSFLDMPVSGEENENKFILFNNFVTTQVPP</sequence>
<dbReference type="Proteomes" id="UP000178323">
    <property type="component" value="Unassembled WGS sequence"/>
</dbReference>
<comment type="caution">
    <text evidence="2">The sequence shown here is derived from an EMBL/GenBank/DDBJ whole genome shotgun (WGS) entry which is preliminary data.</text>
</comment>
<name>A0A1F5S597_9BACT</name>
<dbReference type="Pfam" id="PF01978">
    <property type="entry name" value="TrmB"/>
    <property type="match status" value="1"/>
</dbReference>
<dbReference type="AlphaFoldDB" id="A0A1F5S597"/>